<keyword evidence="2" id="KW-0812">Transmembrane</keyword>
<dbReference type="Proteomes" id="UP001465976">
    <property type="component" value="Unassembled WGS sequence"/>
</dbReference>
<organism evidence="3 4">
    <name type="scientific">Marasmius crinis-equi</name>
    <dbReference type="NCBI Taxonomy" id="585013"/>
    <lineage>
        <taxon>Eukaryota</taxon>
        <taxon>Fungi</taxon>
        <taxon>Dikarya</taxon>
        <taxon>Basidiomycota</taxon>
        <taxon>Agaricomycotina</taxon>
        <taxon>Agaricomycetes</taxon>
        <taxon>Agaricomycetidae</taxon>
        <taxon>Agaricales</taxon>
        <taxon>Marasmiineae</taxon>
        <taxon>Marasmiaceae</taxon>
        <taxon>Marasmius</taxon>
    </lineage>
</organism>
<feature type="transmembrane region" description="Helical" evidence="2">
    <location>
        <begin position="188"/>
        <end position="212"/>
    </location>
</feature>
<proteinExistence type="predicted"/>
<reference evidence="3 4" key="1">
    <citation type="submission" date="2024-02" db="EMBL/GenBank/DDBJ databases">
        <title>A draft genome for the cacao thread blight pathogen Marasmius crinis-equi.</title>
        <authorList>
            <person name="Cohen S.P."/>
            <person name="Baruah I.K."/>
            <person name="Amoako-Attah I."/>
            <person name="Bukari Y."/>
            <person name="Meinhardt L.W."/>
            <person name="Bailey B.A."/>
        </authorList>
    </citation>
    <scope>NUCLEOTIDE SEQUENCE [LARGE SCALE GENOMIC DNA]</scope>
    <source>
        <strain evidence="3 4">GH-76</strain>
    </source>
</reference>
<keyword evidence="4" id="KW-1185">Reference proteome</keyword>
<dbReference type="EMBL" id="JBAHYK010000136">
    <property type="protein sequence ID" value="KAL0577818.1"/>
    <property type="molecule type" value="Genomic_DNA"/>
</dbReference>
<protein>
    <submittedName>
        <fullName evidence="3">Uncharacterized protein</fullName>
    </submittedName>
</protein>
<feature type="transmembrane region" description="Helical" evidence="2">
    <location>
        <begin position="278"/>
        <end position="301"/>
    </location>
</feature>
<gene>
    <name evidence="3" type="ORF">V5O48_004185</name>
</gene>
<accession>A0ABR3FR33</accession>
<name>A0ABR3FR33_9AGAR</name>
<evidence type="ECO:0000313" key="4">
    <source>
        <dbReference type="Proteomes" id="UP001465976"/>
    </source>
</evidence>
<evidence type="ECO:0000256" key="1">
    <source>
        <dbReference type="SAM" id="MobiDB-lite"/>
    </source>
</evidence>
<sequence length="429" mass="46650">MDYDGASKEVVESLVEELTVRKVVINPNTTLLVTYLFYGQPVLNTSQTNTIIEELLLPRHLSRSSNGLRTSSTPRHFRKPTILPEMHAAVIRTLYGHGRRRNTVPNAGSSHAIFCGENDGFCAIFTVHGGTELQISNLVGILLSQSAPLLIIPVCDSTLYYFIPPIANTVAEFMLIHRCYLIWGCKKIIAIPLLVFSVIGSVICLVAGIIVAVGLSHLTFESSQKFIQVAGIVYFAGGMVSICVNVAVTALTAGKIWQINREAQVYMGVEYNTAKLSCAIRIILESGLLYPLMMIIQISFLNGFADRSQFPPIDLYPAVVLSAGIASTLAIVRAQLVKLFEKVNSSSGGVPEIQFNTARLGQLGGMSAISSTISQRTPIRRPSSDELESFKPLISPRHDVGLTLLSEDRAGSAGAPLISPRVDRLQPNR</sequence>
<keyword evidence="2" id="KW-1133">Transmembrane helix</keyword>
<comment type="caution">
    <text evidence="3">The sequence shown here is derived from an EMBL/GenBank/DDBJ whole genome shotgun (WGS) entry which is preliminary data.</text>
</comment>
<evidence type="ECO:0000313" key="3">
    <source>
        <dbReference type="EMBL" id="KAL0577818.1"/>
    </source>
</evidence>
<keyword evidence="2" id="KW-0472">Membrane</keyword>
<feature type="transmembrane region" description="Helical" evidence="2">
    <location>
        <begin position="232"/>
        <end position="257"/>
    </location>
</feature>
<feature type="region of interest" description="Disordered" evidence="1">
    <location>
        <begin position="405"/>
        <end position="429"/>
    </location>
</feature>
<feature type="transmembrane region" description="Helical" evidence="2">
    <location>
        <begin position="313"/>
        <end position="332"/>
    </location>
</feature>
<evidence type="ECO:0000256" key="2">
    <source>
        <dbReference type="SAM" id="Phobius"/>
    </source>
</evidence>